<keyword evidence="6 14" id="KW-0812">Transmembrane</keyword>
<evidence type="ECO:0000256" key="1">
    <source>
        <dbReference type="ARBA" id="ARBA00000085"/>
    </source>
</evidence>
<dbReference type="EC" id="2.7.13.3" evidence="3"/>
<dbReference type="SUPFAM" id="SSF55874">
    <property type="entry name" value="ATPase domain of HSP90 chaperone/DNA topoisomerase II/histidine kinase"/>
    <property type="match status" value="1"/>
</dbReference>
<evidence type="ECO:0000256" key="7">
    <source>
        <dbReference type="ARBA" id="ARBA00022777"/>
    </source>
</evidence>
<evidence type="ECO:0000259" key="15">
    <source>
        <dbReference type="PROSITE" id="PS50109"/>
    </source>
</evidence>
<feature type="domain" description="HAMP" evidence="16">
    <location>
        <begin position="75"/>
        <end position="135"/>
    </location>
</feature>
<dbReference type="InterPro" id="IPR036890">
    <property type="entry name" value="HATPase_C_sf"/>
</dbReference>
<keyword evidence="18" id="KW-1185">Reference proteome</keyword>
<dbReference type="SMART" id="SM00387">
    <property type="entry name" value="HATPase_c"/>
    <property type="match status" value="1"/>
</dbReference>
<proteinExistence type="predicted"/>
<evidence type="ECO:0000313" key="17">
    <source>
        <dbReference type="EMBL" id="SDB35291.1"/>
    </source>
</evidence>
<dbReference type="SMART" id="SM00304">
    <property type="entry name" value="HAMP"/>
    <property type="match status" value="1"/>
</dbReference>
<dbReference type="PRINTS" id="PR00344">
    <property type="entry name" value="BCTRLSENSOR"/>
</dbReference>
<dbReference type="eggNOG" id="COG2205">
    <property type="taxonomic scope" value="Bacteria"/>
</dbReference>
<name>A0A1G6CQY0_9STRE</name>
<gene>
    <name evidence="17" type="ORF">SAMN02910293_01741</name>
</gene>
<evidence type="ECO:0000256" key="6">
    <source>
        <dbReference type="ARBA" id="ARBA00022692"/>
    </source>
</evidence>
<feature type="transmembrane region" description="Helical" evidence="14">
    <location>
        <begin position="14"/>
        <end position="40"/>
    </location>
</feature>
<feature type="domain" description="Histidine kinase" evidence="15">
    <location>
        <begin position="143"/>
        <end position="356"/>
    </location>
</feature>
<dbReference type="PANTHER" id="PTHR45528:SF11">
    <property type="entry name" value="HISTIDINE KINASE"/>
    <property type="match status" value="1"/>
</dbReference>
<evidence type="ECO:0000256" key="2">
    <source>
        <dbReference type="ARBA" id="ARBA00004141"/>
    </source>
</evidence>
<comment type="catalytic activity">
    <reaction evidence="1">
        <text>ATP + protein L-histidine = ADP + protein N-phospho-L-histidine.</text>
        <dbReference type="EC" id="2.7.13.3"/>
    </reaction>
</comment>
<dbReference type="InterPro" id="IPR003660">
    <property type="entry name" value="HAMP_dom"/>
</dbReference>
<keyword evidence="4" id="KW-0597">Phosphoprotein</keyword>
<keyword evidence="8 14" id="KW-1133">Transmembrane helix</keyword>
<evidence type="ECO:0000256" key="3">
    <source>
        <dbReference type="ARBA" id="ARBA00012438"/>
    </source>
</evidence>
<sequence>MTKKRLFRMPLRPYFTLLFVFILISSCLLATGLVVGGLLWFNQGQWDRNHLILALLLTCALTIGFGALTMWFGAYRLTQPLIEMNQAVIEIAKGDFSTQIHRSQTSRKGYPYLNELDQLSLNINHMALDLGQLEAMRRSFVSSVAHEFKTPLTSLSGIAELLQEQDLPQEEKKELLSLLAQETQRLSQLADMILSLSRVENQTRLAKDDLIRLDEQLRQAIILITEKWSHRTIEISLDCPEMTLLSNANLLMEVWINLLDNAVKYSKEPIDISVKVRKSEAGLEVVIADKGIGMTSQELDRAFESFYQADASHKREGSGLGLAIVKSIIQHLDGSISLTSQVQKGTKVSVFLPTGV</sequence>
<evidence type="ECO:0000256" key="13">
    <source>
        <dbReference type="ARBA" id="ARBA00040841"/>
    </source>
</evidence>
<dbReference type="CDD" id="cd00082">
    <property type="entry name" value="HisKA"/>
    <property type="match status" value="1"/>
</dbReference>
<dbReference type="AlphaFoldDB" id="A0A1G6CQY0"/>
<evidence type="ECO:0000256" key="4">
    <source>
        <dbReference type="ARBA" id="ARBA00022553"/>
    </source>
</evidence>
<evidence type="ECO:0000256" key="14">
    <source>
        <dbReference type="SAM" id="Phobius"/>
    </source>
</evidence>
<dbReference type="InterPro" id="IPR005467">
    <property type="entry name" value="His_kinase_dom"/>
</dbReference>
<dbReference type="FunFam" id="1.10.287.130:FF:000001">
    <property type="entry name" value="Two-component sensor histidine kinase"/>
    <property type="match status" value="1"/>
</dbReference>
<organism evidence="17 18">
    <name type="scientific">Streptococcus henryi</name>
    <dbReference type="NCBI Taxonomy" id="439219"/>
    <lineage>
        <taxon>Bacteria</taxon>
        <taxon>Bacillati</taxon>
        <taxon>Bacillota</taxon>
        <taxon>Bacilli</taxon>
        <taxon>Lactobacillales</taxon>
        <taxon>Streptococcaceae</taxon>
        <taxon>Streptococcus</taxon>
    </lineage>
</organism>
<dbReference type="EMBL" id="FMXP01000025">
    <property type="protein sequence ID" value="SDB35291.1"/>
    <property type="molecule type" value="Genomic_DNA"/>
</dbReference>
<dbReference type="Gene3D" id="6.10.340.10">
    <property type="match status" value="1"/>
</dbReference>
<dbReference type="Pfam" id="PF00512">
    <property type="entry name" value="HisKA"/>
    <property type="match status" value="1"/>
</dbReference>
<dbReference type="PROSITE" id="PS51257">
    <property type="entry name" value="PROKAR_LIPOPROTEIN"/>
    <property type="match status" value="1"/>
</dbReference>
<evidence type="ECO:0000256" key="11">
    <source>
        <dbReference type="ARBA" id="ARBA00023136"/>
    </source>
</evidence>
<keyword evidence="7 17" id="KW-0418">Kinase</keyword>
<dbReference type="CDD" id="cd06225">
    <property type="entry name" value="HAMP"/>
    <property type="match status" value="1"/>
</dbReference>
<dbReference type="GO" id="GO:0000155">
    <property type="term" value="F:phosphorelay sensor kinase activity"/>
    <property type="evidence" value="ECO:0007669"/>
    <property type="project" value="InterPro"/>
</dbReference>
<dbReference type="InterPro" id="IPR050398">
    <property type="entry name" value="HssS/ArlS-like"/>
</dbReference>
<evidence type="ECO:0000259" key="16">
    <source>
        <dbReference type="PROSITE" id="PS50885"/>
    </source>
</evidence>
<dbReference type="FunFam" id="3.30.565.10:FF:000006">
    <property type="entry name" value="Sensor histidine kinase WalK"/>
    <property type="match status" value="1"/>
</dbReference>
<dbReference type="PROSITE" id="PS50885">
    <property type="entry name" value="HAMP"/>
    <property type="match status" value="1"/>
</dbReference>
<reference evidence="17 18" key="1">
    <citation type="submission" date="2016-10" db="EMBL/GenBank/DDBJ databases">
        <authorList>
            <person name="de Groot N.N."/>
        </authorList>
    </citation>
    <scope>NUCLEOTIDE SEQUENCE [LARGE SCALE GENOMIC DNA]</scope>
    <source>
        <strain evidence="17 18">A-4</strain>
    </source>
</reference>
<dbReference type="GO" id="GO:0005886">
    <property type="term" value="C:plasma membrane"/>
    <property type="evidence" value="ECO:0007669"/>
    <property type="project" value="TreeGrafter"/>
</dbReference>
<dbReference type="SUPFAM" id="SSF47384">
    <property type="entry name" value="Homodimeric domain of signal transducing histidine kinase"/>
    <property type="match status" value="1"/>
</dbReference>
<dbReference type="SMART" id="SM00388">
    <property type="entry name" value="HisKA"/>
    <property type="match status" value="1"/>
</dbReference>
<comment type="function">
    <text evidence="12">Member of the two-component regulatory system HssS/HssR involved in intracellular heme homeostasis and tempering of staphylococcal virulence. HssS functions as a heme sensor histidine kinase which is autophosphorylated at a histidine residue and transfers its phosphate group to an aspartate residue of HssR. HssR/HssS activates the expression of hrtAB, an efflux pump, in response to extracellular heme, hemin, hemoglobin or blood.</text>
</comment>
<evidence type="ECO:0000256" key="12">
    <source>
        <dbReference type="ARBA" id="ARBA00037219"/>
    </source>
</evidence>
<dbReference type="InterPro" id="IPR036097">
    <property type="entry name" value="HisK_dim/P_sf"/>
</dbReference>
<dbReference type="Proteomes" id="UP000182508">
    <property type="component" value="Unassembled WGS sequence"/>
</dbReference>
<dbReference type="STRING" id="439219.SAMN02910293_01741"/>
<dbReference type="InterPro" id="IPR003594">
    <property type="entry name" value="HATPase_dom"/>
</dbReference>
<evidence type="ECO:0000256" key="10">
    <source>
        <dbReference type="ARBA" id="ARBA00023026"/>
    </source>
</evidence>
<evidence type="ECO:0000256" key="9">
    <source>
        <dbReference type="ARBA" id="ARBA00023012"/>
    </source>
</evidence>
<keyword evidence="9" id="KW-0902">Two-component regulatory system</keyword>
<feature type="transmembrane region" description="Helical" evidence="14">
    <location>
        <begin position="52"/>
        <end position="74"/>
    </location>
</feature>
<dbReference type="Pfam" id="PF02518">
    <property type="entry name" value="HATPase_c"/>
    <property type="match status" value="1"/>
</dbReference>
<dbReference type="InterPro" id="IPR004358">
    <property type="entry name" value="Sig_transdc_His_kin-like_C"/>
</dbReference>
<keyword evidence="5" id="KW-0808">Transferase</keyword>
<accession>A0A1G6CQY0</accession>
<dbReference type="Gene3D" id="1.10.287.130">
    <property type="match status" value="1"/>
</dbReference>
<evidence type="ECO:0000313" key="18">
    <source>
        <dbReference type="Proteomes" id="UP000182508"/>
    </source>
</evidence>
<keyword evidence="11 14" id="KW-0472">Membrane</keyword>
<dbReference type="Pfam" id="PF00672">
    <property type="entry name" value="HAMP"/>
    <property type="match status" value="1"/>
</dbReference>
<dbReference type="InterPro" id="IPR003661">
    <property type="entry name" value="HisK_dim/P_dom"/>
</dbReference>
<protein>
    <recommendedName>
        <fullName evidence="13">Heme sensor protein HssS</fullName>
        <ecNumber evidence="3">2.7.13.3</ecNumber>
    </recommendedName>
</protein>
<dbReference type="PANTHER" id="PTHR45528">
    <property type="entry name" value="SENSOR HISTIDINE KINASE CPXA"/>
    <property type="match status" value="1"/>
</dbReference>
<comment type="subcellular location">
    <subcellularLocation>
        <location evidence="2">Membrane</location>
        <topology evidence="2">Multi-pass membrane protein</topology>
    </subcellularLocation>
</comment>
<evidence type="ECO:0000256" key="8">
    <source>
        <dbReference type="ARBA" id="ARBA00022989"/>
    </source>
</evidence>
<dbReference type="RefSeq" id="WP_074486383.1">
    <property type="nucleotide sequence ID" value="NZ_FMXP01000025.1"/>
</dbReference>
<dbReference type="PROSITE" id="PS50109">
    <property type="entry name" value="HIS_KIN"/>
    <property type="match status" value="1"/>
</dbReference>
<dbReference type="Gene3D" id="3.30.565.10">
    <property type="entry name" value="Histidine kinase-like ATPase, C-terminal domain"/>
    <property type="match status" value="1"/>
</dbReference>
<evidence type="ECO:0000256" key="5">
    <source>
        <dbReference type="ARBA" id="ARBA00022679"/>
    </source>
</evidence>
<keyword evidence="10" id="KW-0843">Virulence</keyword>